<reference evidence="2 3" key="1">
    <citation type="submission" date="2017-06" db="EMBL/GenBank/DDBJ databases">
        <title>Ant-infecting Ophiocordyceps genomes reveal a high diversity of potential behavioral manipulation genes and a possible major role for enterotoxins.</title>
        <authorList>
            <person name="De Bekker C."/>
            <person name="Evans H.C."/>
            <person name="Brachmann A."/>
            <person name="Hughes D.P."/>
        </authorList>
    </citation>
    <scope>NUCLEOTIDE SEQUENCE [LARGE SCALE GENOMIC DNA]</scope>
    <source>
        <strain evidence="2 3">Map16</strain>
    </source>
</reference>
<evidence type="ECO:0000313" key="3">
    <source>
        <dbReference type="Proteomes" id="UP000226431"/>
    </source>
</evidence>
<protein>
    <submittedName>
        <fullName evidence="2">Uncharacterized protein</fullName>
    </submittedName>
</protein>
<evidence type="ECO:0000256" key="1">
    <source>
        <dbReference type="SAM" id="MobiDB-lite"/>
    </source>
</evidence>
<organism evidence="2 3">
    <name type="scientific">Ophiocordyceps camponoti-rufipedis</name>
    <dbReference type="NCBI Taxonomy" id="2004952"/>
    <lineage>
        <taxon>Eukaryota</taxon>
        <taxon>Fungi</taxon>
        <taxon>Dikarya</taxon>
        <taxon>Ascomycota</taxon>
        <taxon>Pezizomycotina</taxon>
        <taxon>Sordariomycetes</taxon>
        <taxon>Hypocreomycetidae</taxon>
        <taxon>Hypocreales</taxon>
        <taxon>Ophiocordycipitaceae</taxon>
        <taxon>Ophiocordyceps</taxon>
    </lineage>
</organism>
<keyword evidence="3" id="KW-1185">Reference proteome</keyword>
<sequence>MYQLPSFQPSTRYPSDRRSAPPPVSVYSYEGARDGNPMALSETVMPDLPGPLLERGCCRSLPARLLCLCIAVGKADDDDDDYDVDVDVDVVIGSALEKKAELPMLNP</sequence>
<dbReference type="AlphaFoldDB" id="A0A2C5ZAR8"/>
<dbReference type="Proteomes" id="UP000226431">
    <property type="component" value="Unassembled WGS sequence"/>
</dbReference>
<accession>A0A2C5ZAR8</accession>
<proteinExistence type="predicted"/>
<feature type="region of interest" description="Disordered" evidence="1">
    <location>
        <begin position="1"/>
        <end position="30"/>
    </location>
</feature>
<name>A0A2C5ZAR8_9HYPO</name>
<gene>
    <name evidence="2" type="ORF">CDD80_5906</name>
</gene>
<comment type="caution">
    <text evidence="2">The sequence shown here is derived from an EMBL/GenBank/DDBJ whole genome shotgun (WGS) entry which is preliminary data.</text>
</comment>
<feature type="compositionally biased region" description="Polar residues" evidence="1">
    <location>
        <begin position="1"/>
        <end position="13"/>
    </location>
</feature>
<dbReference type="EMBL" id="NJES01000061">
    <property type="protein sequence ID" value="PHH78965.1"/>
    <property type="molecule type" value="Genomic_DNA"/>
</dbReference>
<evidence type="ECO:0000313" key="2">
    <source>
        <dbReference type="EMBL" id="PHH78965.1"/>
    </source>
</evidence>